<protein>
    <submittedName>
        <fullName evidence="1">Uncharacterized protein</fullName>
    </submittedName>
</protein>
<evidence type="ECO:0000313" key="1">
    <source>
        <dbReference type="EMBL" id="JAC66732.1"/>
    </source>
</evidence>
<name>A0A061R1F4_9CHLO</name>
<gene>
    <name evidence="1" type="ORF">TSPGSL018_12921</name>
</gene>
<feature type="non-terminal residue" evidence="1">
    <location>
        <position position="1"/>
    </location>
</feature>
<dbReference type="AlphaFoldDB" id="A0A061R1F4"/>
<reference evidence="1" key="1">
    <citation type="submission" date="2014-05" db="EMBL/GenBank/DDBJ databases">
        <title>The transcriptome of the halophilic microalga Tetraselmis sp. GSL018 isolated from the Great Salt Lake, Utah.</title>
        <authorList>
            <person name="Jinkerson R.E."/>
            <person name="D'Adamo S."/>
            <person name="Posewitz M.C."/>
        </authorList>
    </citation>
    <scope>NUCLEOTIDE SEQUENCE</scope>
    <source>
        <strain evidence="1">GSL018</strain>
    </source>
</reference>
<feature type="non-terminal residue" evidence="1">
    <location>
        <position position="82"/>
    </location>
</feature>
<accession>A0A061R1F4</accession>
<proteinExistence type="predicted"/>
<dbReference type="EMBL" id="GBEZ01019884">
    <property type="protein sequence ID" value="JAC66732.1"/>
    <property type="molecule type" value="Transcribed_RNA"/>
</dbReference>
<organism evidence="1">
    <name type="scientific">Tetraselmis sp. GSL018</name>
    <dbReference type="NCBI Taxonomy" id="582737"/>
    <lineage>
        <taxon>Eukaryota</taxon>
        <taxon>Viridiplantae</taxon>
        <taxon>Chlorophyta</taxon>
        <taxon>core chlorophytes</taxon>
        <taxon>Chlorodendrophyceae</taxon>
        <taxon>Chlorodendrales</taxon>
        <taxon>Chlorodendraceae</taxon>
        <taxon>Tetraselmis</taxon>
    </lineage>
</organism>
<sequence length="82" mass="8640">GEQICLWRCHKGAQEWGGQQAKSTEQQSLRAVQAARKAILLSLPRGGGGSGKVGRGKGVGGSAWPCFRAWLALMAPRPGAVR</sequence>